<dbReference type="GeneID" id="38783689"/>
<name>A0A401GX56_9APHY</name>
<organism evidence="2 3">
    <name type="scientific">Sparassis crispa</name>
    <dbReference type="NCBI Taxonomy" id="139825"/>
    <lineage>
        <taxon>Eukaryota</taxon>
        <taxon>Fungi</taxon>
        <taxon>Dikarya</taxon>
        <taxon>Basidiomycota</taxon>
        <taxon>Agaricomycotina</taxon>
        <taxon>Agaricomycetes</taxon>
        <taxon>Polyporales</taxon>
        <taxon>Sparassidaceae</taxon>
        <taxon>Sparassis</taxon>
    </lineage>
</organism>
<protein>
    <recommendedName>
        <fullName evidence="1">Protein kinase domain-containing protein</fullName>
    </recommendedName>
</protein>
<sequence>MSREVIDAVRIPEGDLVCLKSVERGGNEIHIAQFLSSSELRSHPINHCVPVIDVLPDPIDAKSAILIMLYLRPFNNPDFGAVGEVVEFMRQTLEGLCFLHSQGVAHRDCAAANIMMDARSLYPQGHHPVRLEASRDGIFMLSPLSRSDHPVRYYFIDFGISSLIPRGESPYVLGRQGRDKELPEMSSEVPYNAFKVDIFILGNLYKKEFLQVYYGLEFLEPLVQAMTVHQPDRRPTAEVAFAMLEGIRHNLDGPLLRWRLRRKDETTHERVVYDTVAVAREGMYRLRHFVK</sequence>
<dbReference type="SUPFAM" id="SSF56112">
    <property type="entry name" value="Protein kinase-like (PK-like)"/>
    <property type="match status" value="1"/>
</dbReference>
<dbReference type="GO" id="GO:0004672">
    <property type="term" value="F:protein kinase activity"/>
    <property type="evidence" value="ECO:0007669"/>
    <property type="project" value="InterPro"/>
</dbReference>
<feature type="domain" description="Protein kinase" evidence="1">
    <location>
        <begin position="1"/>
        <end position="291"/>
    </location>
</feature>
<evidence type="ECO:0000313" key="2">
    <source>
        <dbReference type="EMBL" id="GBE86772.1"/>
    </source>
</evidence>
<gene>
    <name evidence="2" type="ORF">SCP_1000140</name>
</gene>
<dbReference type="SMART" id="SM00220">
    <property type="entry name" value="S_TKc"/>
    <property type="match status" value="1"/>
</dbReference>
<dbReference type="GO" id="GO:0005524">
    <property type="term" value="F:ATP binding"/>
    <property type="evidence" value="ECO:0007669"/>
    <property type="project" value="InterPro"/>
</dbReference>
<dbReference type="RefSeq" id="XP_027617685.1">
    <property type="nucleotide sequence ID" value="XM_027761884.1"/>
</dbReference>
<dbReference type="PROSITE" id="PS50011">
    <property type="entry name" value="PROTEIN_KINASE_DOM"/>
    <property type="match status" value="1"/>
</dbReference>
<dbReference type="InParanoid" id="A0A401GX56"/>
<dbReference type="InterPro" id="IPR011009">
    <property type="entry name" value="Kinase-like_dom_sf"/>
</dbReference>
<dbReference type="InterPro" id="IPR000719">
    <property type="entry name" value="Prot_kinase_dom"/>
</dbReference>
<dbReference type="AlphaFoldDB" id="A0A401GX56"/>
<accession>A0A401GX56</accession>
<dbReference type="Proteomes" id="UP000287166">
    <property type="component" value="Unassembled WGS sequence"/>
</dbReference>
<comment type="caution">
    <text evidence="2">The sequence shown here is derived from an EMBL/GenBank/DDBJ whole genome shotgun (WGS) entry which is preliminary data.</text>
</comment>
<evidence type="ECO:0000259" key="1">
    <source>
        <dbReference type="PROSITE" id="PS50011"/>
    </source>
</evidence>
<proteinExistence type="predicted"/>
<evidence type="ECO:0000313" key="3">
    <source>
        <dbReference type="Proteomes" id="UP000287166"/>
    </source>
</evidence>
<dbReference type="Gene3D" id="1.10.510.10">
    <property type="entry name" value="Transferase(Phosphotransferase) domain 1"/>
    <property type="match status" value="1"/>
</dbReference>
<reference evidence="2 3" key="1">
    <citation type="journal article" date="2018" name="Sci. Rep.">
        <title>Genome sequence of the cauliflower mushroom Sparassis crispa (Hanabiratake) and its association with beneficial usage.</title>
        <authorList>
            <person name="Kiyama R."/>
            <person name="Furutani Y."/>
            <person name="Kawaguchi K."/>
            <person name="Nakanishi T."/>
        </authorList>
    </citation>
    <scope>NUCLEOTIDE SEQUENCE [LARGE SCALE GENOMIC DNA]</scope>
</reference>
<keyword evidence="3" id="KW-1185">Reference proteome</keyword>
<dbReference type="EMBL" id="BFAD01000010">
    <property type="protein sequence ID" value="GBE86772.1"/>
    <property type="molecule type" value="Genomic_DNA"/>
</dbReference>
<dbReference type="OrthoDB" id="5987198at2759"/>